<protein>
    <submittedName>
        <fullName evidence="1">Uncharacterized protein</fullName>
    </submittedName>
</protein>
<name>A0A5N5T5H3_9CRUS</name>
<accession>A0A5N5T5H3</accession>
<dbReference type="Proteomes" id="UP000326759">
    <property type="component" value="Unassembled WGS sequence"/>
</dbReference>
<organism evidence="1 2">
    <name type="scientific">Armadillidium nasatum</name>
    <dbReference type="NCBI Taxonomy" id="96803"/>
    <lineage>
        <taxon>Eukaryota</taxon>
        <taxon>Metazoa</taxon>
        <taxon>Ecdysozoa</taxon>
        <taxon>Arthropoda</taxon>
        <taxon>Crustacea</taxon>
        <taxon>Multicrustacea</taxon>
        <taxon>Malacostraca</taxon>
        <taxon>Eumalacostraca</taxon>
        <taxon>Peracarida</taxon>
        <taxon>Isopoda</taxon>
        <taxon>Oniscidea</taxon>
        <taxon>Crinocheta</taxon>
        <taxon>Armadillidiidae</taxon>
        <taxon>Armadillidium</taxon>
    </lineage>
</organism>
<comment type="caution">
    <text evidence="1">The sequence shown here is derived from an EMBL/GenBank/DDBJ whole genome shotgun (WGS) entry which is preliminary data.</text>
</comment>
<dbReference type="EMBL" id="SEYY01014829">
    <property type="protein sequence ID" value="KAB7500200.1"/>
    <property type="molecule type" value="Genomic_DNA"/>
</dbReference>
<evidence type="ECO:0000313" key="2">
    <source>
        <dbReference type="Proteomes" id="UP000326759"/>
    </source>
</evidence>
<proteinExistence type="predicted"/>
<keyword evidence="2" id="KW-1185">Reference proteome</keyword>
<gene>
    <name evidence="1" type="ORF">Anas_12779</name>
</gene>
<evidence type="ECO:0000313" key="1">
    <source>
        <dbReference type="EMBL" id="KAB7500200.1"/>
    </source>
</evidence>
<reference evidence="1 2" key="1">
    <citation type="journal article" date="2019" name="PLoS Biol.">
        <title>Sex chromosomes control vertical transmission of feminizing Wolbachia symbionts in an isopod.</title>
        <authorList>
            <person name="Becking T."/>
            <person name="Chebbi M.A."/>
            <person name="Giraud I."/>
            <person name="Moumen B."/>
            <person name="Laverre T."/>
            <person name="Caubet Y."/>
            <person name="Peccoud J."/>
            <person name="Gilbert C."/>
            <person name="Cordaux R."/>
        </authorList>
    </citation>
    <scope>NUCLEOTIDE SEQUENCE [LARGE SCALE GENOMIC DNA]</scope>
    <source>
        <strain evidence="1">ANa2</strain>
        <tissue evidence="1">Whole body excluding digestive tract and cuticle</tissue>
    </source>
</reference>
<dbReference type="OrthoDB" id="6357236at2759"/>
<sequence>MKNKYEFHFWTLETECINGLTEVLLFFLQKRNADEPLYDQKKISKIYNKFQEQAGNFTCVFKRLKIFNDGFDVDVSHIMSLYSTLNLDIELLTDVTEGVMDCIKFATCKPLNKMTLTPPIVQRAMTFLKCEAKQRVASCVKNDVRKMQHKFDLDALGKVEAGNEADMGDKMMAIMWGDFTK</sequence>
<dbReference type="AlphaFoldDB" id="A0A5N5T5H3"/>